<evidence type="ECO:0000313" key="2">
    <source>
        <dbReference type="EMBL" id="MCU5777620.1"/>
    </source>
</evidence>
<name>A0A9J6PSA8_9GAMM</name>
<accession>A0A9J6PSA8</accession>
<reference evidence="2" key="1">
    <citation type="submission" date="2022-09" db="EMBL/GenBank/DDBJ databases">
        <title>Winslowiella arboricola sp. nov., isolated from bleeding cankers on broadleaf hosts.</title>
        <authorList>
            <person name="Brady C."/>
            <person name="Kaur S."/>
            <person name="Crampton B."/>
            <person name="Maddock D."/>
            <person name="Arnold D."/>
            <person name="Denman S."/>
        </authorList>
    </citation>
    <scope>NUCLEOTIDE SEQUENCE</scope>
    <source>
        <strain evidence="2">BAC 15a-03b</strain>
    </source>
</reference>
<feature type="transmembrane region" description="Helical" evidence="1">
    <location>
        <begin position="6"/>
        <end position="23"/>
    </location>
</feature>
<gene>
    <name evidence="2" type="ORF">N5923_08960</name>
</gene>
<sequence>MSLASVINAILAVIVFGVIWYFSGKIVKGSQTREKNIMENGTSINVTILSMKQNGLFLNNNPVVEMKLKAADKEKKESWLVEKHNETALLIALDAYQVGNVYEAKLGKNKEDILFVRDASGRPVPAQP</sequence>
<organism evidence="2 3">
    <name type="scientific">Winslowiella arboricola</name>
    <dbReference type="NCBI Taxonomy" id="2978220"/>
    <lineage>
        <taxon>Bacteria</taxon>
        <taxon>Pseudomonadati</taxon>
        <taxon>Pseudomonadota</taxon>
        <taxon>Gammaproteobacteria</taxon>
        <taxon>Enterobacterales</taxon>
        <taxon>Erwiniaceae</taxon>
        <taxon>Winslowiella</taxon>
    </lineage>
</organism>
<dbReference type="Proteomes" id="UP001064262">
    <property type="component" value="Unassembled WGS sequence"/>
</dbReference>
<keyword evidence="1" id="KW-0812">Transmembrane</keyword>
<dbReference type="EMBL" id="JAODIM010000039">
    <property type="protein sequence ID" value="MCU5777620.1"/>
    <property type="molecule type" value="Genomic_DNA"/>
</dbReference>
<keyword evidence="1" id="KW-0472">Membrane</keyword>
<keyword evidence="3" id="KW-1185">Reference proteome</keyword>
<comment type="caution">
    <text evidence="2">The sequence shown here is derived from an EMBL/GenBank/DDBJ whole genome shotgun (WGS) entry which is preliminary data.</text>
</comment>
<proteinExistence type="predicted"/>
<dbReference type="RefSeq" id="WP_267141142.1">
    <property type="nucleotide sequence ID" value="NZ_JAODIL010000053.1"/>
</dbReference>
<dbReference type="AlphaFoldDB" id="A0A9J6PSA8"/>
<evidence type="ECO:0000313" key="3">
    <source>
        <dbReference type="Proteomes" id="UP001064262"/>
    </source>
</evidence>
<evidence type="ECO:0000256" key="1">
    <source>
        <dbReference type="SAM" id="Phobius"/>
    </source>
</evidence>
<protein>
    <submittedName>
        <fullName evidence="2">Uncharacterized protein</fullName>
    </submittedName>
</protein>
<keyword evidence="1" id="KW-1133">Transmembrane helix</keyword>